<evidence type="ECO:0000313" key="1">
    <source>
        <dbReference type="EMBL" id="QJA85298.1"/>
    </source>
</evidence>
<dbReference type="Gene3D" id="3.40.1350.10">
    <property type="match status" value="1"/>
</dbReference>
<gene>
    <name evidence="2" type="ORF">MM171A00427_0005</name>
    <name evidence="3" type="ORF">MM171B01825_0004</name>
    <name evidence="1" type="ORF">MM415B02234_0016</name>
</gene>
<dbReference type="AlphaFoldDB" id="A0A6M3KVI2"/>
<dbReference type="InterPro" id="IPR011856">
    <property type="entry name" value="tRNA_endonuc-like_dom_sf"/>
</dbReference>
<accession>A0A6M3KVI2</accession>
<dbReference type="EMBL" id="MT142566">
    <property type="protein sequence ID" value="QJA85298.1"/>
    <property type="molecule type" value="Genomic_DNA"/>
</dbReference>
<dbReference type="EMBL" id="MT143695">
    <property type="protein sequence ID" value="QJB00509.1"/>
    <property type="molecule type" value="Genomic_DNA"/>
</dbReference>
<reference evidence="1" key="1">
    <citation type="submission" date="2020-03" db="EMBL/GenBank/DDBJ databases">
        <title>The deep terrestrial virosphere.</title>
        <authorList>
            <person name="Holmfeldt K."/>
            <person name="Nilsson E."/>
            <person name="Simone D."/>
            <person name="Lopez-Fernandez M."/>
            <person name="Wu X."/>
            <person name="de Brujin I."/>
            <person name="Lundin D."/>
            <person name="Andersson A."/>
            <person name="Bertilsson S."/>
            <person name="Dopson M."/>
        </authorList>
    </citation>
    <scope>NUCLEOTIDE SEQUENCE</scope>
    <source>
        <strain evidence="2">MM171A00427</strain>
        <strain evidence="3">MM171B01825</strain>
        <strain evidence="1">MM415B02234</strain>
    </source>
</reference>
<proteinExistence type="predicted"/>
<dbReference type="EMBL" id="MT143739">
    <property type="protein sequence ID" value="QJB01855.1"/>
    <property type="molecule type" value="Genomic_DNA"/>
</dbReference>
<protein>
    <submittedName>
        <fullName evidence="1">Putative recombination protein U</fullName>
    </submittedName>
</protein>
<dbReference type="GO" id="GO:0003676">
    <property type="term" value="F:nucleic acid binding"/>
    <property type="evidence" value="ECO:0007669"/>
    <property type="project" value="InterPro"/>
</dbReference>
<evidence type="ECO:0000313" key="3">
    <source>
        <dbReference type="EMBL" id="QJB01855.1"/>
    </source>
</evidence>
<sequence>MSGKQSRNLGVLFELEIGTMLRACGAFLPKFPDRVCQPSQFDFIGALNSVPVGVECKATRRDVILVGDEKYRLHWEFSAAGGVAFLALGFRDPNSAGIAFLVPFRTVLDVMSSSIVRKSINRITRDWAEKNLEHFALHRLTGGWKLSSDHACSAFFSEGERRCQNNQIWP</sequence>
<evidence type="ECO:0000313" key="2">
    <source>
        <dbReference type="EMBL" id="QJB00509.1"/>
    </source>
</evidence>
<organism evidence="1">
    <name type="scientific">viral metagenome</name>
    <dbReference type="NCBI Taxonomy" id="1070528"/>
    <lineage>
        <taxon>unclassified sequences</taxon>
        <taxon>metagenomes</taxon>
        <taxon>organismal metagenomes</taxon>
    </lineage>
</organism>
<name>A0A6M3KVI2_9ZZZZ</name>